<name>A0A7K1FRS3_9ACTN</name>
<evidence type="ECO:0008006" key="3">
    <source>
        <dbReference type="Google" id="ProtNLM"/>
    </source>
</evidence>
<accession>A0A7K1FRS3</accession>
<dbReference type="GO" id="GO:0003824">
    <property type="term" value="F:catalytic activity"/>
    <property type="evidence" value="ECO:0007669"/>
    <property type="project" value="InterPro"/>
</dbReference>
<sequence length="119" mass="12544">MTESVAPQVSVVEQVQLRAAVEPEFRSALLADPRTTLRESGIAVPEQISIRIEESGADEFVLTLPPAIAPGGELEEDVLAGASGGLTPGIVFGVGFVGLWAAINLTDDPKNRAQRIPVR</sequence>
<protein>
    <recommendedName>
        <fullName evidence="3">NHLP leader peptide family natural product</fullName>
    </recommendedName>
</protein>
<comment type="caution">
    <text evidence="1">The sequence shown here is derived from an EMBL/GenBank/DDBJ whole genome shotgun (WGS) entry which is preliminary data.</text>
</comment>
<dbReference type="Proteomes" id="UP000460221">
    <property type="component" value="Unassembled WGS sequence"/>
</dbReference>
<dbReference type="GO" id="GO:0046914">
    <property type="term" value="F:transition metal ion binding"/>
    <property type="evidence" value="ECO:0007669"/>
    <property type="project" value="InterPro"/>
</dbReference>
<reference evidence="1 2" key="1">
    <citation type="submission" date="2019-11" db="EMBL/GenBank/DDBJ databases">
        <authorList>
            <person name="Jiang L.-Q."/>
        </authorList>
    </citation>
    <scope>NUCLEOTIDE SEQUENCE [LARGE SCALE GENOMIC DNA]</scope>
    <source>
        <strain evidence="1 2">YIM 132087</strain>
    </source>
</reference>
<dbReference type="SUPFAM" id="SSF56209">
    <property type="entry name" value="Nitrile hydratase alpha chain"/>
    <property type="match status" value="1"/>
</dbReference>
<dbReference type="Gene3D" id="3.90.330.10">
    <property type="entry name" value="Nitrile hydratase alpha /Thiocyanate hydrolase gamma"/>
    <property type="match status" value="1"/>
</dbReference>
<dbReference type="AlphaFoldDB" id="A0A7K1FRS3"/>
<dbReference type="RefSeq" id="WP_154770806.1">
    <property type="nucleotide sequence ID" value="NZ_WLYK01000011.1"/>
</dbReference>
<keyword evidence="2" id="KW-1185">Reference proteome</keyword>
<evidence type="ECO:0000313" key="1">
    <source>
        <dbReference type="EMBL" id="MTD16848.1"/>
    </source>
</evidence>
<evidence type="ECO:0000313" key="2">
    <source>
        <dbReference type="Proteomes" id="UP000460221"/>
    </source>
</evidence>
<dbReference type="EMBL" id="WLYK01000011">
    <property type="protein sequence ID" value="MTD16848.1"/>
    <property type="molecule type" value="Genomic_DNA"/>
</dbReference>
<proteinExistence type="predicted"/>
<dbReference type="InterPro" id="IPR036648">
    <property type="entry name" value="CN_Hdrase_a/SCN_Hdrase_g_sf"/>
</dbReference>
<organism evidence="1 2">
    <name type="scientific">Nakamurella alba</name>
    <dbReference type="NCBI Taxonomy" id="2665158"/>
    <lineage>
        <taxon>Bacteria</taxon>
        <taxon>Bacillati</taxon>
        <taxon>Actinomycetota</taxon>
        <taxon>Actinomycetes</taxon>
        <taxon>Nakamurellales</taxon>
        <taxon>Nakamurellaceae</taxon>
        <taxon>Nakamurella</taxon>
    </lineage>
</organism>
<gene>
    <name evidence="1" type="ORF">GIS00_23215</name>
</gene>